<keyword evidence="3" id="KW-0342">GTP-binding</keyword>
<dbReference type="NCBIfam" id="TIGR00231">
    <property type="entry name" value="small_GTP"/>
    <property type="match status" value="1"/>
</dbReference>
<dbReference type="GO" id="GO:0005770">
    <property type="term" value="C:late endosome"/>
    <property type="evidence" value="ECO:0007669"/>
    <property type="project" value="TreeGrafter"/>
</dbReference>
<dbReference type="InterPro" id="IPR005225">
    <property type="entry name" value="Small_GTP-bd"/>
</dbReference>
<proteinExistence type="inferred from homology"/>
<organism evidence="4 5">
    <name type="scientific">Acrasis kona</name>
    <dbReference type="NCBI Taxonomy" id="1008807"/>
    <lineage>
        <taxon>Eukaryota</taxon>
        <taxon>Discoba</taxon>
        <taxon>Heterolobosea</taxon>
        <taxon>Tetramitia</taxon>
        <taxon>Eutetramitia</taxon>
        <taxon>Acrasidae</taxon>
        <taxon>Acrasis</taxon>
    </lineage>
</organism>
<dbReference type="Proteomes" id="UP001431209">
    <property type="component" value="Unassembled WGS sequence"/>
</dbReference>
<dbReference type="PROSITE" id="PS51421">
    <property type="entry name" value="RAS"/>
    <property type="match status" value="1"/>
</dbReference>
<accession>A0AAW2YI39</accession>
<evidence type="ECO:0000256" key="3">
    <source>
        <dbReference type="ARBA" id="ARBA00023134"/>
    </source>
</evidence>
<dbReference type="GO" id="GO:0005525">
    <property type="term" value="F:GTP binding"/>
    <property type="evidence" value="ECO:0007669"/>
    <property type="project" value="UniProtKB-KW"/>
</dbReference>
<keyword evidence="5" id="KW-1185">Reference proteome</keyword>
<dbReference type="Gene3D" id="3.40.50.300">
    <property type="entry name" value="P-loop containing nucleotide triphosphate hydrolases"/>
    <property type="match status" value="1"/>
</dbReference>
<evidence type="ECO:0000313" key="5">
    <source>
        <dbReference type="Proteomes" id="UP001431209"/>
    </source>
</evidence>
<dbReference type="PANTHER" id="PTHR47981">
    <property type="entry name" value="RAB FAMILY"/>
    <property type="match status" value="1"/>
</dbReference>
<name>A0AAW2YI39_9EUKA</name>
<evidence type="ECO:0000256" key="1">
    <source>
        <dbReference type="ARBA" id="ARBA00006270"/>
    </source>
</evidence>
<reference evidence="4 5" key="1">
    <citation type="submission" date="2024-03" db="EMBL/GenBank/DDBJ databases">
        <title>The Acrasis kona genome and developmental transcriptomes reveal deep origins of eukaryotic multicellular pathways.</title>
        <authorList>
            <person name="Sheikh S."/>
            <person name="Fu C.-J."/>
            <person name="Brown M.W."/>
            <person name="Baldauf S.L."/>
        </authorList>
    </citation>
    <scope>NUCLEOTIDE SEQUENCE [LARGE SCALE GENOMIC DNA]</scope>
    <source>
        <strain evidence="4 5">ATCC MYA-3509</strain>
    </source>
</reference>
<dbReference type="SMART" id="SM00174">
    <property type="entry name" value="RHO"/>
    <property type="match status" value="1"/>
</dbReference>
<dbReference type="EMBL" id="JAOPGA020000129">
    <property type="protein sequence ID" value="KAL0477003.1"/>
    <property type="molecule type" value="Genomic_DNA"/>
</dbReference>
<evidence type="ECO:0000313" key="4">
    <source>
        <dbReference type="EMBL" id="KAL0477003.1"/>
    </source>
</evidence>
<gene>
    <name evidence="4" type="ORF">AKO1_006365</name>
</gene>
<dbReference type="GO" id="GO:0008333">
    <property type="term" value="P:endosome to lysosome transport"/>
    <property type="evidence" value="ECO:0007669"/>
    <property type="project" value="TreeGrafter"/>
</dbReference>
<dbReference type="GO" id="GO:0005764">
    <property type="term" value="C:lysosome"/>
    <property type="evidence" value="ECO:0007669"/>
    <property type="project" value="TreeGrafter"/>
</dbReference>
<dbReference type="AlphaFoldDB" id="A0AAW2YI39"/>
<dbReference type="PROSITE" id="PS51420">
    <property type="entry name" value="RHO"/>
    <property type="match status" value="1"/>
</dbReference>
<dbReference type="GO" id="GO:0090385">
    <property type="term" value="P:phagosome-lysosome fusion"/>
    <property type="evidence" value="ECO:0007669"/>
    <property type="project" value="TreeGrafter"/>
</dbReference>
<dbReference type="InterPro" id="IPR001806">
    <property type="entry name" value="Small_GTPase"/>
</dbReference>
<dbReference type="PROSITE" id="PS51419">
    <property type="entry name" value="RAB"/>
    <property type="match status" value="1"/>
</dbReference>
<dbReference type="GO" id="GO:0003924">
    <property type="term" value="F:GTPase activity"/>
    <property type="evidence" value="ECO:0007669"/>
    <property type="project" value="InterPro"/>
</dbReference>
<evidence type="ECO:0000256" key="2">
    <source>
        <dbReference type="ARBA" id="ARBA00022741"/>
    </source>
</evidence>
<dbReference type="GO" id="GO:0045335">
    <property type="term" value="C:phagocytic vesicle"/>
    <property type="evidence" value="ECO:0007669"/>
    <property type="project" value="TreeGrafter"/>
</dbReference>
<dbReference type="PRINTS" id="PR00449">
    <property type="entry name" value="RASTRNSFRMNG"/>
</dbReference>
<dbReference type="SUPFAM" id="SSF52540">
    <property type="entry name" value="P-loop containing nucleoside triphosphate hydrolases"/>
    <property type="match status" value="1"/>
</dbReference>
<sequence>MINNDDGVSMSVDYCDHLHNGTKHNKGKTHNEIQFKVIVVGEQGVGKTSLIKRHVNGEYASTTKPTIGVDFAIKKHKIDRNTYAVVQYWDIAGQERFHKMTRVYYDRAVAALVVFDITKPQTFHAVEKWKNDIDQKVFLPDMQPITCILVGNKADIVNHYKIPMEDISNFCRQRGFDAFFETSASLNKNVEQCFKFLVKQVLKKNGSTLPREECDCIRLDRPVRNRTDDYYCC</sequence>
<protein>
    <submittedName>
        <fullName evidence="4">Ras-related protein Rab</fullName>
    </submittedName>
</protein>
<dbReference type="PANTHER" id="PTHR47981:SF39">
    <property type="entry name" value="RAS-RELATED PROTEIN RAB"/>
    <property type="match status" value="1"/>
</dbReference>
<dbReference type="InterPro" id="IPR027417">
    <property type="entry name" value="P-loop_NTPase"/>
</dbReference>
<dbReference type="SMART" id="SM00175">
    <property type="entry name" value="RAB"/>
    <property type="match status" value="1"/>
</dbReference>
<dbReference type="SMART" id="SM00173">
    <property type="entry name" value="RAS"/>
    <property type="match status" value="1"/>
</dbReference>
<comment type="similarity">
    <text evidence="1">Belongs to the small GTPase superfamily. Rab family.</text>
</comment>
<keyword evidence="2" id="KW-0547">Nucleotide-binding</keyword>
<dbReference type="SMART" id="SM00176">
    <property type="entry name" value="RAN"/>
    <property type="match status" value="1"/>
</dbReference>
<dbReference type="FunFam" id="3.40.50.300:FF:001800">
    <property type="entry name" value="Rab family GTPase"/>
    <property type="match status" value="1"/>
</dbReference>
<dbReference type="Pfam" id="PF00071">
    <property type="entry name" value="Ras"/>
    <property type="match status" value="1"/>
</dbReference>
<comment type="caution">
    <text evidence="4">The sequence shown here is derived from an EMBL/GenBank/DDBJ whole genome shotgun (WGS) entry which is preliminary data.</text>
</comment>